<organism evidence="9 10">
    <name type="scientific">Neogobius melanostomus</name>
    <name type="common">round goby</name>
    <dbReference type="NCBI Taxonomy" id="47308"/>
    <lineage>
        <taxon>Eukaryota</taxon>
        <taxon>Metazoa</taxon>
        <taxon>Chordata</taxon>
        <taxon>Craniata</taxon>
        <taxon>Vertebrata</taxon>
        <taxon>Euteleostomi</taxon>
        <taxon>Actinopterygii</taxon>
        <taxon>Neopterygii</taxon>
        <taxon>Teleostei</taxon>
        <taxon>Neoteleostei</taxon>
        <taxon>Acanthomorphata</taxon>
        <taxon>Gobiaria</taxon>
        <taxon>Gobiiformes</taxon>
        <taxon>Gobioidei</taxon>
        <taxon>Gobiidae</taxon>
        <taxon>Benthophilinae</taxon>
        <taxon>Neogobiini</taxon>
        <taxon>Neogobius</taxon>
    </lineage>
</organism>
<dbReference type="InterPro" id="IPR016130">
    <property type="entry name" value="Tyr_Pase_AS"/>
</dbReference>
<dbReference type="SMART" id="SM00195">
    <property type="entry name" value="DSPc"/>
    <property type="match status" value="1"/>
</dbReference>
<dbReference type="InterPro" id="IPR000387">
    <property type="entry name" value="Tyr_Pase_dom"/>
</dbReference>
<sequence length="481" mass="53812">MNSLAGEIQGFSRARLKKQSTRVTTATGQRLLETRTNDGVERVEPLDQGCGMVLDHSLDLQVGLVRPFLLLSSQDAAHDLKTLRTHQVTHVLNVAYGVSNPFPEQLIYKTLPILDIPDTDITAFLEECNSFIDQARNQNGVVLVHCNAGVSRSSSIVIGYLMVETGTSLYCELCNKQYERQQQYDNHTSSYDHHHRQRLKELKQREFYRLLSSRRRRKGRERTKERVRGSDHSVTGLGPMFRSTTVALDGSKNDPEVFTSLSKESPHLSTHNNQPTSALSGTTANMRASPHLWSETRVRPVCFSLPKRGSTLCHQSAAVFLQTSKKRMVQTPVDADHIVDSSGNPTDPINGAYDSLRPTQEKPQAPPDCPKDTFLDRPKEPFCRVLSRDSATVLLWPSEMVSYTRTAPSISFSVNPLLHNFRAANSTREVPVDKRTELESSEPSVIKRAEQQQRQADAQGGGHQADIKGTEGMEADRQQVL</sequence>
<reference evidence="9" key="2">
    <citation type="submission" date="2025-09" db="UniProtKB">
        <authorList>
            <consortium name="Ensembl"/>
        </authorList>
    </citation>
    <scope>IDENTIFICATION</scope>
</reference>
<feature type="compositionally biased region" description="Basic and acidic residues" evidence="6">
    <location>
        <begin position="222"/>
        <end position="231"/>
    </location>
</feature>
<keyword evidence="10" id="KW-1185">Reference proteome</keyword>
<reference evidence="9" key="1">
    <citation type="submission" date="2025-08" db="UniProtKB">
        <authorList>
            <consortium name="Ensembl"/>
        </authorList>
    </citation>
    <scope>IDENTIFICATION</scope>
</reference>
<dbReference type="InterPro" id="IPR000340">
    <property type="entry name" value="Dual-sp_phosphatase_cat-dom"/>
</dbReference>
<dbReference type="Proteomes" id="UP000694523">
    <property type="component" value="Unplaced"/>
</dbReference>
<evidence type="ECO:0000256" key="6">
    <source>
        <dbReference type="SAM" id="MobiDB-lite"/>
    </source>
</evidence>
<dbReference type="AlphaFoldDB" id="A0A8C6UX15"/>
<evidence type="ECO:0000313" key="9">
    <source>
        <dbReference type="Ensembl" id="ENSNMLP00000039188.1"/>
    </source>
</evidence>
<evidence type="ECO:0000313" key="10">
    <source>
        <dbReference type="Proteomes" id="UP000694523"/>
    </source>
</evidence>
<dbReference type="Ensembl" id="ENSNMLT00000043604.1">
    <property type="protein sequence ID" value="ENSNMLP00000039188.1"/>
    <property type="gene ID" value="ENSNMLG00000024123.1"/>
</dbReference>
<evidence type="ECO:0000259" key="8">
    <source>
        <dbReference type="PROSITE" id="PS50056"/>
    </source>
</evidence>
<keyword evidence="3" id="KW-0378">Hydrolase</keyword>
<dbReference type="Pfam" id="PF00782">
    <property type="entry name" value="DSPc"/>
    <property type="match status" value="1"/>
</dbReference>
<proteinExistence type="predicted"/>
<dbReference type="PROSITE" id="PS00028">
    <property type="entry name" value="ZINC_FINGER_C2H2_1"/>
    <property type="match status" value="1"/>
</dbReference>
<protein>
    <recommendedName>
        <fullName evidence="11">Dual specificity protein phosphatase 19</fullName>
    </recommendedName>
</protein>
<dbReference type="PANTHER" id="PTHR17614:SF13">
    <property type="entry name" value="ZINC FINGER PROTEIN 804A"/>
    <property type="match status" value="1"/>
</dbReference>
<evidence type="ECO:0000259" key="7">
    <source>
        <dbReference type="PROSITE" id="PS50054"/>
    </source>
</evidence>
<feature type="region of interest" description="Disordered" evidence="6">
    <location>
        <begin position="336"/>
        <end position="374"/>
    </location>
</feature>
<dbReference type="GO" id="GO:0004721">
    <property type="term" value="F:phosphoprotein phosphatase activity"/>
    <property type="evidence" value="ECO:0007669"/>
    <property type="project" value="UniProtKB-KW"/>
</dbReference>
<keyword evidence="5" id="KW-0904">Protein phosphatase</keyword>
<dbReference type="GO" id="GO:0005634">
    <property type="term" value="C:nucleus"/>
    <property type="evidence" value="ECO:0007669"/>
    <property type="project" value="TreeGrafter"/>
</dbReference>
<evidence type="ECO:0008006" key="11">
    <source>
        <dbReference type="Google" id="ProtNLM"/>
    </source>
</evidence>
<keyword evidence="2" id="KW-0863">Zinc-finger</keyword>
<dbReference type="PROSITE" id="PS50054">
    <property type="entry name" value="TYR_PHOSPHATASE_DUAL"/>
    <property type="match status" value="1"/>
</dbReference>
<feature type="region of interest" description="Disordered" evidence="6">
    <location>
        <begin position="428"/>
        <end position="481"/>
    </location>
</feature>
<name>A0A8C6UX15_9GOBI</name>
<dbReference type="PANTHER" id="PTHR17614">
    <property type="entry name" value="ZINC FINGER-CONTAINING"/>
    <property type="match status" value="1"/>
</dbReference>
<evidence type="ECO:0000256" key="5">
    <source>
        <dbReference type="ARBA" id="ARBA00022912"/>
    </source>
</evidence>
<evidence type="ECO:0000256" key="2">
    <source>
        <dbReference type="ARBA" id="ARBA00022771"/>
    </source>
</evidence>
<dbReference type="SUPFAM" id="SSF52799">
    <property type="entry name" value="(Phosphotyrosine protein) phosphatases II"/>
    <property type="match status" value="1"/>
</dbReference>
<dbReference type="PROSITE" id="PS00383">
    <property type="entry name" value="TYR_PHOSPHATASE_1"/>
    <property type="match status" value="1"/>
</dbReference>
<dbReference type="GO" id="GO:0008270">
    <property type="term" value="F:zinc ion binding"/>
    <property type="evidence" value="ECO:0007669"/>
    <property type="project" value="UniProtKB-KW"/>
</dbReference>
<feature type="region of interest" description="Disordered" evidence="6">
    <location>
        <begin position="213"/>
        <end position="239"/>
    </location>
</feature>
<keyword evidence="4" id="KW-0862">Zinc</keyword>
<accession>A0A8C6UX15</accession>
<dbReference type="InterPro" id="IPR052445">
    <property type="entry name" value="ZnF-G_patch_domain"/>
</dbReference>
<dbReference type="Gene3D" id="3.90.190.10">
    <property type="entry name" value="Protein tyrosine phosphatase superfamily"/>
    <property type="match status" value="1"/>
</dbReference>
<dbReference type="InterPro" id="IPR029021">
    <property type="entry name" value="Prot-tyrosine_phosphatase-like"/>
</dbReference>
<evidence type="ECO:0000256" key="1">
    <source>
        <dbReference type="ARBA" id="ARBA00022723"/>
    </source>
</evidence>
<evidence type="ECO:0000256" key="3">
    <source>
        <dbReference type="ARBA" id="ARBA00022801"/>
    </source>
</evidence>
<feature type="domain" description="Tyrosine-protein phosphatase" evidence="7">
    <location>
        <begin position="61"/>
        <end position="206"/>
    </location>
</feature>
<dbReference type="InterPro" id="IPR013087">
    <property type="entry name" value="Znf_C2H2_type"/>
</dbReference>
<feature type="compositionally biased region" description="Basic and acidic residues" evidence="6">
    <location>
        <begin position="465"/>
        <end position="481"/>
    </location>
</feature>
<dbReference type="InterPro" id="IPR020422">
    <property type="entry name" value="TYR_PHOSPHATASE_DUAL_dom"/>
</dbReference>
<dbReference type="PROSITE" id="PS50056">
    <property type="entry name" value="TYR_PHOSPHATASE_2"/>
    <property type="match status" value="1"/>
</dbReference>
<feature type="domain" description="Tyrosine specific protein phosphatases" evidence="8">
    <location>
        <begin position="122"/>
        <end position="169"/>
    </location>
</feature>
<dbReference type="InterPro" id="IPR036236">
    <property type="entry name" value="Znf_C2H2_sf"/>
</dbReference>
<evidence type="ECO:0000256" key="4">
    <source>
        <dbReference type="ARBA" id="ARBA00022833"/>
    </source>
</evidence>
<feature type="region of interest" description="Disordered" evidence="6">
    <location>
        <begin position="263"/>
        <end position="283"/>
    </location>
</feature>
<dbReference type="SUPFAM" id="SSF57667">
    <property type="entry name" value="beta-beta-alpha zinc fingers"/>
    <property type="match status" value="1"/>
</dbReference>
<keyword evidence="1" id="KW-0479">Metal-binding</keyword>